<protein>
    <submittedName>
        <fullName evidence="2">Metal dependent phosphohydrolase</fullName>
    </submittedName>
</protein>
<dbReference type="Gene3D" id="1.10.3210.10">
    <property type="entry name" value="Hypothetical protein af1432"/>
    <property type="match status" value="1"/>
</dbReference>
<gene>
    <name evidence="2" type="ORF">DFE_3338</name>
</gene>
<dbReference type="InterPro" id="IPR006675">
    <property type="entry name" value="HDIG_dom"/>
</dbReference>
<dbReference type="KEGG" id="dfl:DFE_3338"/>
<feature type="domain" description="HD/PDEase" evidence="1">
    <location>
        <begin position="16"/>
        <end position="114"/>
    </location>
</feature>
<dbReference type="InterPro" id="IPR003607">
    <property type="entry name" value="HD/PDEase_dom"/>
</dbReference>
<evidence type="ECO:0000313" key="2">
    <source>
        <dbReference type="EMBL" id="BBD10064.1"/>
    </source>
</evidence>
<evidence type="ECO:0000259" key="1">
    <source>
        <dbReference type="SMART" id="SM00471"/>
    </source>
</evidence>
<accession>A0A2Z6B3F3</accession>
<reference evidence="2 3" key="1">
    <citation type="journal article" date="2018" name="Sci. Adv.">
        <title>Multi-heme cytochromes provide a pathway for survival in energy-limited environments.</title>
        <authorList>
            <person name="Deng X."/>
            <person name="Dohmae N."/>
            <person name="Nealson K.H."/>
            <person name="Hashimoto K."/>
            <person name="Okamoto A."/>
        </authorList>
    </citation>
    <scope>NUCLEOTIDE SEQUENCE [LARGE SCALE GENOMIC DNA]</scope>
    <source>
        <strain evidence="2 3">IS5</strain>
    </source>
</reference>
<dbReference type="InterPro" id="IPR006674">
    <property type="entry name" value="HD_domain"/>
</dbReference>
<dbReference type="Pfam" id="PF01966">
    <property type="entry name" value="HD"/>
    <property type="match status" value="1"/>
</dbReference>
<dbReference type="SMART" id="SM00471">
    <property type="entry name" value="HDc"/>
    <property type="match status" value="1"/>
</dbReference>
<dbReference type="PANTHER" id="PTHR38659:SF1">
    <property type="entry name" value="METAL DEPENDENT PHOSPHOHYDROLASE"/>
    <property type="match status" value="1"/>
</dbReference>
<dbReference type="EMBL" id="AP017378">
    <property type="protein sequence ID" value="BBD10064.1"/>
    <property type="molecule type" value="Genomic_DNA"/>
</dbReference>
<name>A0A2Z6B3F3_9BACT</name>
<keyword evidence="3" id="KW-1185">Reference proteome</keyword>
<keyword evidence="2" id="KW-0378">Hydrolase</keyword>
<sequence length="184" mass="20149">MLPRDEALELVKSQNPEPHLVNHAIQTEAIMRALALKLGHDPELWGVTGLLHDLDYPQTKDNPARHGLDAADMLKGKMPEDALQAIVAHNEEHTQVAAANQFDYALRAAESATGLISAAALVRPTRMEGMKPKSLKKKMKDKSFAASVSRERIRECEKLDMDLGEFFLTAIPAMAEVASETGLG</sequence>
<dbReference type="AlphaFoldDB" id="A0A2Z6B3F3"/>
<dbReference type="RefSeq" id="WP_126381129.1">
    <property type="nucleotide sequence ID" value="NZ_AP017378.1"/>
</dbReference>
<dbReference type="PANTHER" id="PTHR38659">
    <property type="entry name" value="METAL-DEPENDENT PHOSPHOHYDROLASE"/>
    <property type="match status" value="1"/>
</dbReference>
<dbReference type="SUPFAM" id="SSF109604">
    <property type="entry name" value="HD-domain/PDEase-like"/>
    <property type="match status" value="1"/>
</dbReference>
<evidence type="ECO:0000313" key="3">
    <source>
        <dbReference type="Proteomes" id="UP000269883"/>
    </source>
</evidence>
<dbReference type="Proteomes" id="UP000269883">
    <property type="component" value="Chromosome"/>
</dbReference>
<dbReference type="OrthoDB" id="9801160at2"/>
<organism evidence="2 3">
    <name type="scientific">Desulfovibrio ferrophilus</name>
    <dbReference type="NCBI Taxonomy" id="241368"/>
    <lineage>
        <taxon>Bacteria</taxon>
        <taxon>Pseudomonadati</taxon>
        <taxon>Thermodesulfobacteriota</taxon>
        <taxon>Desulfovibrionia</taxon>
        <taxon>Desulfovibrionales</taxon>
        <taxon>Desulfovibrionaceae</taxon>
        <taxon>Desulfovibrio</taxon>
    </lineage>
</organism>
<dbReference type="NCBIfam" id="TIGR00277">
    <property type="entry name" value="HDIG"/>
    <property type="match status" value="1"/>
</dbReference>
<dbReference type="CDD" id="cd00077">
    <property type="entry name" value="HDc"/>
    <property type="match status" value="1"/>
</dbReference>
<dbReference type="GO" id="GO:0016787">
    <property type="term" value="F:hydrolase activity"/>
    <property type="evidence" value="ECO:0007669"/>
    <property type="project" value="UniProtKB-KW"/>
</dbReference>
<proteinExistence type="predicted"/>